<keyword evidence="4" id="KW-1185">Reference proteome</keyword>
<feature type="region of interest" description="Disordered" evidence="1">
    <location>
        <begin position="1"/>
        <end position="168"/>
    </location>
</feature>
<keyword evidence="2" id="KW-0812">Transmembrane</keyword>
<dbReference type="RefSeq" id="WP_260104595.1">
    <property type="nucleotide sequence ID" value="NZ_JALXSQ010000043.1"/>
</dbReference>
<evidence type="ECO:0000313" key="3">
    <source>
        <dbReference type="EMBL" id="MCT2043431.1"/>
    </source>
</evidence>
<comment type="caution">
    <text evidence="3">The sequence shown here is derived from an EMBL/GenBank/DDBJ whole genome shotgun (WGS) entry which is preliminary data.</text>
</comment>
<feature type="compositionally biased region" description="Low complexity" evidence="1">
    <location>
        <begin position="99"/>
        <end position="113"/>
    </location>
</feature>
<organism evidence="3 4">
    <name type="scientific">Pseudoclavibacter albus</name>
    <dbReference type="NCBI Taxonomy" id="272241"/>
    <lineage>
        <taxon>Bacteria</taxon>
        <taxon>Bacillati</taxon>
        <taxon>Actinomycetota</taxon>
        <taxon>Actinomycetes</taxon>
        <taxon>Micrococcales</taxon>
        <taxon>Microbacteriaceae</taxon>
        <taxon>Pseudoclavibacter</taxon>
    </lineage>
</organism>
<accession>A0ABT2HYN5</accession>
<name>A0ABT2HYN5_9MICO</name>
<proteinExistence type="predicted"/>
<dbReference type="Proteomes" id="UP001525379">
    <property type="component" value="Unassembled WGS sequence"/>
</dbReference>
<feature type="transmembrane region" description="Helical" evidence="2">
    <location>
        <begin position="208"/>
        <end position="228"/>
    </location>
</feature>
<feature type="compositionally biased region" description="Basic and acidic residues" evidence="1">
    <location>
        <begin position="128"/>
        <end position="168"/>
    </location>
</feature>
<feature type="transmembrane region" description="Helical" evidence="2">
    <location>
        <begin position="180"/>
        <end position="202"/>
    </location>
</feature>
<evidence type="ECO:0000256" key="2">
    <source>
        <dbReference type="SAM" id="Phobius"/>
    </source>
</evidence>
<gene>
    <name evidence="3" type="ORF">M3D15_08845</name>
</gene>
<keyword evidence="2" id="KW-0472">Membrane</keyword>
<evidence type="ECO:0008006" key="5">
    <source>
        <dbReference type="Google" id="ProtNLM"/>
    </source>
</evidence>
<sequence>MSTNHNVNPDFPESGDEAAFKPVELPPINRDPLEDESNAAYVKYTPGLDKEPIFGDLLPDSAPLKRRSSFIDRERPAATDEVSNESYLAATPGLEDEPPASTASAAASAPTADTEPEPAPLPRANDLSADRREALARKQAAEREADEARREREREEQLVEPRERWADSAKPKRPGAFPAILSLVFALGAVASVVVIVLGLLTSISADLQGWIGAGQGALAVLFGLIAVPTRSRGLAIFSILLGILGGTCAVLLGLGIVSLSLAV</sequence>
<protein>
    <recommendedName>
        <fullName evidence="5">MFS transporter</fullName>
    </recommendedName>
</protein>
<evidence type="ECO:0000256" key="1">
    <source>
        <dbReference type="SAM" id="MobiDB-lite"/>
    </source>
</evidence>
<evidence type="ECO:0000313" key="4">
    <source>
        <dbReference type="Proteomes" id="UP001525379"/>
    </source>
</evidence>
<feature type="transmembrane region" description="Helical" evidence="2">
    <location>
        <begin position="235"/>
        <end position="263"/>
    </location>
</feature>
<reference evidence="3 4" key="1">
    <citation type="submission" date="2022-04" db="EMBL/GenBank/DDBJ databases">
        <title>Human microbiome associated bacterial genomes.</title>
        <authorList>
            <person name="Sandstrom S."/>
            <person name="Salamzade R."/>
            <person name="Kalan L.R."/>
        </authorList>
    </citation>
    <scope>NUCLEOTIDE SEQUENCE [LARGE SCALE GENOMIC DNA]</scope>
    <source>
        <strain evidence="4">p3-SID1799</strain>
    </source>
</reference>
<feature type="compositionally biased region" description="Basic and acidic residues" evidence="1">
    <location>
        <begin position="69"/>
        <end position="78"/>
    </location>
</feature>
<keyword evidence="2" id="KW-1133">Transmembrane helix</keyword>
<dbReference type="EMBL" id="JALXSQ010000043">
    <property type="protein sequence ID" value="MCT2043431.1"/>
    <property type="molecule type" value="Genomic_DNA"/>
</dbReference>